<dbReference type="Proteomes" id="UP000515204">
    <property type="component" value="Unplaced"/>
</dbReference>
<evidence type="ECO:0000313" key="2">
    <source>
        <dbReference type="RefSeq" id="XP_014485395.1"/>
    </source>
</evidence>
<reference evidence="2" key="1">
    <citation type="submission" date="2025-08" db="UniProtKB">
        <authorList>
            <consortium name="RefSeq"/>
        </authorList>
    </citation>
    <scope>IDENTIFICATION</scope>
</reference>
<dbReference type="RefSeq" id="XP_014485395.1">
    <property type="nucleotide sequence ID" value="XM_014629909.1"/>
</dbReference>
<dbReference type="KEGG" id="dqu:106749935"/>
<keyword evidence="1" id="KW-1185">Reference proteome</keyword>
<proteinExistence type="predicted"/>
<name>A0A6P3Y3G9_DINQU</name>
<sequence length="198" mass="22313">MPDMKKAIWATLKHKASTNEKLQHEDCPQGEDSWCTWQQAKAQGNLSDYEHKPALSSDVLKAITPIYEELSNKNLLTRCVRGYTQNSNESLNAMIWSLAPKQTFSGAKTVDIASYCAASIFNEGYSSILKMMDVMNIKIGPNAFNLCNTVDERRISQANERSFDASKEERIERRTARSALEEDFLEEEGVLYEAGMGD</sequence>
<accession>A0A6P3Y3G9</accession>
<gene>
    <name evidence="2" type="primary">LOC106749935</name>
</gene>
<protein>
    <submittedName>
        <fullName evidence="2">Uncharacterized protein LOC106749935</fullName>
    </submittedName>
</protein>
<dbReference type="AlphaFoldDB" id="A0A6P3Y3G9"/>
<dbReference type="GeneID" id="106749935"/>
<organism evidence="1 2">
    <name type="scientific">Dinoponera quadriceps</name>
    <name type="common">South American ant</name>
    <dbReference type="NCBI Taxonomy" id="609295"/>
    <lineage>
        <taxon>Eukaryota</taxon>
        <taxon>Metazoa</taxon>
        <taxon>Ecdysozoa</taxon>
        <taxon>Arthropoda</taxon>
        <taxon>Hexapoda</taxon>
        <taxon>Insecta</taxon>
        <taxon>Pterygota</taxon>
        <taxon>Neoptera</taxon>
        <taxon>Endopterygota</taxon>
        <taxon>Hymenoptera</taxon>
        <taxon>Apocrita</taxon>
        <taxon>Aculeata</taxon>
        <taxon>Formicoidea</taxon>
        <taxon>Formicidae</taxon>
        <taxon>Ponerinae</taxon>
        <taxon>Ponerini</taxon>
        <taxon>Dinoponera</taxon>
    </lineage>
</organism>
<dbReference type="OrthoDB" id="7528606at2759"/>
<evidence type="ECO:0000313" key="1">
    <source>
        <dbReference type="Proteomes" id="UP000515204"/>
    </source>
</evidence>